<accession>A0ABV2EE15</accession>
<proteinExistence type="predicted"/>
<keyword evidence="3" id="KW-1185">Reference proteome</keyword>
<feature type="signal peptide" evidence="1">
    <location>
        <begin position="1"/>
        <end position="20"/>
    </location>
</feature>
<evidence type="ECO:0000313" key="3">
    <source>
        <dbReference type="Proteomes" id="UP001549110"/>
    </source>
</evidence>
<dbReference type="Proteomes" id="UP001549110">
    <property type="component" value="Unassembled WGS sequence"/>
</dbReference>
<name>A0ABV2EE15_9CAUL</name>
<protein>
    <submittedName>
        <fullName evidence="2">Uncharacterized protein</fullName>
    </submittedName>
</protein>
<dbReference type="EMBL" id="JBEPLU010000001">
    <property type="protein sequence ID" value="MET3525271.1"/>
    <property type="molecule type" value="Genomic_DNA"/>
</dbReference>
<reference evidence="2 3" key="1">
    <citation type="submission" date="2024-06" db="EMBL/GenBank/DDBJ databases">
        <title>Genomic Encyclopedia of Type Strains, Phase IV (KMG-IV): sequencing the most valuable type-strain genomes for metagenomic binning, comparative biology and taxonomic classification.</title>
        <authorList>
            <person name="Goeker M."/>
        </authorList>
    </citation>
    <scope>NUCLEOTIDE SEQUENCE [LARGE SCALE GENOMIC DNA]</scope>
    <source>
        <strain evidence="2 3">DSM 17809</strain>
    </source>
</reference>
<evidence type="ECO:0000256" key="1">
    <source>
        <dbReference type="SAM" id="SignalP"/>
    </source>
</evidence>
<sequence>MIRNFLIAATLLAASGPALAQAPLSQNPPTQTVICLDVGGQTLPVSCRVPASRLDKREDICTCPRGMRVDVSICPPGVKPQAETRAFDRARRDLMQGDMSLIGDTFEGRPICVAPRNP</sequence>
<dbReference type="RefSeq" id="WP_331928273.1">
    <property type="nucleotide sequence ID" value="NZ_JBEPLU010000001.1"/>
</dbReference>
<organism evidence="2 3">
    <name type="scientific">Phenylobacterium koreense</name>
    <dbReference type="NCBI Taxonomy" id="266125"/>
    <lineage>
        <taxon>Bacteria</taxon>
        <taxon>Pseudomonadati</taxon>
        <taxon>Pseudomonadota</taxon>
        <taxon>Alphaproteobacteria</taxon>
        <taxon>Caulobacterales</taxon>
        <taxon>Caulobacteraceae</taxon>
        <taxon>Phenylobacterium</taxon>
    </lineage>
</organism>
<comment type="caution">
    <text evidence="2">The sequence shown here is derived from an EMBL/GenBank/DDBJ whole genome shotgun (WGS) entry which is preliminary data.</text>
</comment>
<keyword evidence="1" id="KW-0732">Signal</keyword>
<feature type="chain" id="PRO_5046789326" evidence="1">
    <location>
        <begin position="21"/>
        <end position="118"/>
    </location>
</feature>
<evidence type="ECO:0000313" key="2">
    <source>
        <dbReference type="EMBL" id="MET3525271.1"/>
    </source>
</evidence>
<gene>
    <name evidence="2" type="ORF">ABID41_000366</name>
</gene>